<evidence type="ECO:0000313" key="2">
    <source>
        <dbReference type="EMBL" id="MBB3231203.1"/>
    </source>
</evidence>
<dbReference type="Proteomes" id="UP000518892">
    <property type="component" value="Unassembled WGS sequence"/>
</dbReference>
<name>A0A7W5ETK5_9GAMM</name>
<protein>
    <submittedName>
        <fullName evidence="2">Uncharacterized protein</fullName>
    </submittedName>
</protein>
<organism evidence="2 3">
    <name type="scientific">Halomonas stenophila</name>
    <dbReference type="NCBI Taxonomy" id="795312"/>
    <lineage>
        <taxon>Bacteria</taxon>
        <taxon>Pseudomonadati</taxon>
        <taxon>Pseudomonadota</taxon>
        <taxon>Gammaproteobacteria</taxon>
        <taxon>Oceanospirillales</taxon>
        <taxon>Halomonadaceae</taxon>
        <taxon>Halomonas</taxon>
    </lineage>
</organism>
<sequence length="303" mass="33848">MPHSHLARPTVRPAPGWRRLIRIVLCLALSCLVGAPAAAQDAATRERWREAIAASPFEAPLSVVSEARAYGVSGSIHARISRPLPVLAGELTSAAAWCEILFLHLNVEACRHEPHAERPDALSVHVGRRGFQPLEEAQRIDLTLEVRAVLPQYLSLGLEGDQGPYGTRAFRLRLQAMPDGEAASLVHLRYSLAYGTPARLALWAYFNSVGRDRVGFTVVGREADGSPRYVGGVRGMIERNVMRFYLALEVHLATLALPESDRLETRLRRWFAATERYPRQLHELDEATYLAQKRREQARQPAR</sequence>
<dbReference type="EMBL" id="JACHXR010000005">
    <property type="protein sequence ID" value="MBB3231203.1"/>
    <property type="molecule type" value="Genomic_DNA"/>
</dbReference>
<keyword evidence="3" id="KW-1185">Reference proteome</keyword>
<dbReference type="RefSeq" id="WP_183383695.1">
    <property type="nucleotide sequence ID" value="NZ_JACHXR010000005.1"/>
</dbReference>
<proteinExistence type="predicted"/>
<comment type="caution">
    <text evidence="2">The sequence shown here is derived from an EMBL/GenBank/DDBJ whole genome shotgun (WGS) entry which is preliminary data.</text>
</comment>
<accession>A0A7W5ETK5</accession>
<reference evidence="2 3" key="1">
    <citation type="submission" date="2020-08" db="EMBL/GenBank/DDBJ databases">
        <title>Genomic Encyclopedia of Type Strains, Phase III (KMG-III): the genomes of soil and plant-associated and newly described type strains.</title>
        <authorList>
            <person name="Whitman W."/>
        </authorList>
    </citation>
    <scope>NUCLEOTIDE SEQUENCE [LARGE SCALE GENOMIC DNA]</scope>
    <source>
        <strain evidence="2 3">CECT 7744</strain>
    </source>
</reference>
<evidence type="ECO:0000256" key="1">
    <source>
        <dbReference type="SAM" id="SignalP"/>
    </source>
</evidence>
<gene>
    <name evidence="2" type="ORF">FHR97_002058</name>
</gene>
<feature type="signal peptide" evidence="1">
    <location>
        <begin position="1"/>
        <end position="39"/>
    </location>
</feature>
<keyword evidence="1" id="KW-0732">Signal</keyword>
<evidence type="ECO:0000313" key="3">
    <source>
        <dbReference type="Proteomes" id="UP000518892"/>
    </source>
</evidence>
<feature type="chain" id="PRO_5031105561" evidence="1">
    <location>
        <begin position="40"/>
        <end position="303"/>
    </location>
</feature>
<dbReference type="AlphaFoldDB" id="A0A7W5ETK5"/>